<name>A0A8H4QYE3_9AGAR</name>
<dbReference type="Proteomes" id="UP000521872">
    <property type="component" value="Unassembled WGS sequence"/>
</dbReference>
<dbReference type="EMBL" id="JAACJL010000017">
    <property type="protein sequence ID" value="KAF4618577.1"/>
    <property type="molecule type" value="Genomic_DNA"/>
</dbReference>
<feature type="compositionally biased region" description="Low complexity" evidence="1">
    <location>
        <begin position="18"/>
        <end position="42"/>
    </location>
</feature>
<accession>A0A8H4QYE3</accession>
<feature type="region of interest" description="Disordered" evidence="1">
    <location>
        <begin position="18"/>
        <end position="50"/>
    </location>
</feature>
<comment type="caution">
    <text evidence="2">The sequence shown here is derived from an EMBL/GenBank/DDBJ whole genome shotgun (WGS) entry which is preliminary data.</text>
</comment>
<keyword evidence="3" id="KW-1185">Reference proteome</keyword>
<gene>
    <name evidence="2" type="ORF">D9613_009680</name>
</gene>
<reference evidence="2 3" key="1">
    <citation type="submission" date="2019-12" db="EMBL/GenBank/DDBJ databases">
        <authorList>
            <person name="Floudas D."/>
            <person name="Bentzer J."/>
            <person name="Ahren D."/>
            <person name="Johansson T."/>
            <person name="Persson P."/>
            <person name="Tunlid A."/>
        </authorList>
    </citation>
    <scope>NUCLEOTIDE SEQUENCE [LARGE SCALE GENOMIC DNA]</scope>
    <source>
        <strain evidence="2 3">CBS 102.39</strain>
    </source>
</reference>
<dbReference type="AlphaFoldDB" id="A0A8H4QYE3"/>
<sequence length="205" mass="22172">MSGNLRYQTQLVLVEDTSSAPFTSSSPSSSSPSTPSSSPSSSNQSIQGGSLSTGVLEASVISPWNIMSVNTPPSLNTDLPVTRKHADVVLLFKRVRGLSQIHIEKGSDLITVSEVYSHLKNFLFAAAPNASPTTTSEELKRAGLERRQAAGFGHDHPATVIPFCHADLLGERHWITAFEYEDSEELDDNLTAKWVIHFAKAPHSS</sequence>
<organism evidence="2 3">
    <name type="scientific">Agrocybe pediades</name>
    <dbReference type="NCBI Taxonomy" id="84607"/>
    <lineage>
        <taxon>Eukaryota</taxon>
        <taxon>Fungi</taxon>
        <taxon>Dikarya</taxon>
        <taxon>Basidiomycota</taxon>
        <taxon>Agaricomycotina</taxon>
        <taxon>Agaricomycetes</taxon>
        <taxon>Agaricomycetidae</taxon>
        <taxon>Agaricales</taxon>
        <taxon>Agaricineae</taxon>
        <taxon>Strophariaceae</taxon>
        <taxon>Agrocybe</taxon>
    </lineage>
</organism>
<evidence type="ECO:0000256" key="1">
    <source>
        <dbReference type="SAM" id="MobiDB-lite"/>
    </source>
</evidence>
<evidence type="ECO:0000313" key="2">
    <source>
        <dbReference type="EMBL" id="KAF4618577.1"/>
    </source>
</evidence>
<evidence type="ECO:0000313" key="3">
    <source>
        <dbReference type="Proteomes" id="UP000521872"/>
    </source>
</evidence>
<proteinExistence type="predicted"/>
<protein>
    <submittedName>
        <fullName evidence="2">Uncharacterized protein</fullName>
    </submittedName>
</protein>